<dbReference type="PANTHER" id="PTHR42734:SF17">
    <property type="entry name" value="METAL TRANSPORT SYSTEM ATP-BINDING PROTEIN TM_0124-RELATED"/>
    <property type="match status" value="1"/>
</dbReference>
<dbReference type="Proteomes" id="UP001595916">
    <property type="component" value="Unassembled WGS sequence"/>
</dbReference>
<dbReference type="EMBL" id="JBHSHL010000022">
    <property type="protein sequence ID" value="MFC4804734.1"/>
    <property type="molecule type" value="Genomic_DNA"/>
</dbReference>
<gene>
    <name evidence="6" type="ORF">ACFO4R_06515</name>
</gene>
<dbReference type="InterPro" id="IPR027417">
    <property type="entry name" value="P-loop_NTPase"/>
</dbReference>
<dbReference type="SMART" id="SM00382">
    <property type="entry name" value="AAA"/>
    <property type="match status" value="1"/>
</dbReference>
<dbReference type="Gene3D" id="3.40.50.300">
    <property type="entry name" value="P-loop containing nucleotide triphosphate hydrolases"/>
    <property type="match status" value="1"/>
</dbReference>
<accession>A0ABV9QPV5</accession>
<protein>
    <submittedName>
        <fullName evidence="6">Metal ABC transporter ATP-binding protein</fullName>
    </submittedName>
</protein>
<keyword evidence="3" id="KW-0547">Nucleotide-binding</keyword>
<dbReference type="RefSeq" id="WP_379788249.1">
    <property type="nucleotide sequence ID" value="NZ_JBHSHL010000022.1"/>
</dbReference>
<name>A0ABV9QPV5_9FIRM</name>
<comment type="similarity">
    <text evidence="1">Belongs to the ABC transporter superfamily.</text>
</comment>
<dbReference type="SUPFAM" id="SSF52540">
    <property type="entry name" value="P-loop containing nucleoside triphosphate hydrolases"/>
    <property type="match status" value="1"/>
</dbReference>
<evidence type="ECO:0000256" key="3">
    <source>
        <dbReference type="ARBA" id="ARBA00022741"/>
    </source>
</evidence>
<evidence type="ECO:0000313" key="7">
    <source>
        <dbReference type="Proteomes" id="UP001595916"/>
    </source>
</evidence>
<dbReference type="PROSITE" id="PS50893">
    <property type="entry name" value="ABC_TRANSPORTER_2"/>
    <property type="match status" value="1"/>
</dbReference>
<organism evidence="6 7">
    <name type="scientific">Filifactor villosus</name>
    <dbReference type="NCBI Taxonomy" id="29374"/>
    <lineage>
        <taxon>Bacteria</taxon>
        <taxon>Bacillati</taxon>
        <taxon>Bacillota</taxon>
        <taxon>Clostridia</taxon>
        <taxon>Peptostreptococcales</taxon>
        <taxon>Filifactoraceae</taxon>
        <taxon>Filifactor</taxon>
    </lineage>
</organism>
<evidence type="ECO:0000256" key="4">
    <source>
        <dbReference type="ARBA" id="ARBA00022840"/>
    </source>
</evidence>
<dbReference type="Pfam" id="PF00005">
    <property type="entry name" value="ABC_tran"/>
    <property type="match status" value="1"/>
</dbReference>
<reference evidence="7" key="1">
    <citation type="journal article" date="2019" name="Int. J. Syst. Evol. Microbiol.">
        <title>The Global Catalogue of Microorganisms (GCM) 10K type strain sequencing project: providing services to taxonomists for standard genome sequencing and annotation.</title>
        <authorList>
            <consortium name="The Broad Institute Genomics Platform"/>
            <consortium name="The Broad Institute Genome Sequencing Center for Infectious Disease"/>
            <person name="Wu L."/>
            <person name="Ma J."/>
        </authorList>
    </citation>
    <scope>NUCLEOTIDE SEQUENCE [LARGE SCALE GENOMIC DNA]</scope>
    <source>
        <strain evidence="7">CCUG 46385</strain>
    </source>
</reference>
<evidence type="ECO:0000313" key="6">
    <source>
        <dbReference type="EMBL" id="MFC4804734.1"/>
    </source>
</evidence>
<evidence type="ECO:0000256" key="1">
    <source>
        <dbReference type="ARBA" id="ARBA00005417"/>
    </source>
</evidence>
<keyword evidence="7" id="KW-1185">Reference proteome</keyword>
<sequence>MNQIEIKDLEFGYRQESLLRGIHLSVRKGDVVMIVGENGSGKSTLLKLLLGELNAQKGSIKLFGRELSSNSSFKEVGYVPQVQSFNQVTFPITVLELVVLSLYREFGPIKIPRKKHREKAIELLKKMGLEKYIHTPFNELSGGLKQRTMITRALMNKPEILILDEPTAGVDKESKKEFLNLIEKLNKEQHITVLIVTHEAGLMKEHITNTRIYEMREGRLEDVGI</sequence>
<dbReference type="InterPro" id="IPR003593">
    <property type="entry name" value="AAA+_ATPase"/>
</dbReference>
<proteinExistence type="inferred from homology"/>
<evidence type="ECO:0000256" key="2">
    <source>
        <dbReference type="ARBA" id="ARBA00022448"/>
    </source>
</evidence>
<dbReference type="InterPro" id="IPR050153">
    <property type="entry name" value="Metal_Ion_Import_ABC"/>
</dbReference>
<dbReference type="GO" id="GO:0005524">
    <property type="term" value="F:ATP binding"/>
    <property type="evidence" value="ECO:0007669"/>
    <property type="project" value="UniProtKB-KW"/>
</dbReference>
<keyword evidence="4 6" id="KW-0067">ATP-binding</keyword>
<dbReference type="PANTHER" id="PTHR42734">
    <property type="entry name" value="METAL TRANSPORT SYSTEM ATP-BINDING PROTEIN TM_0124-RELATED"/>
    <property type="match status" value="1"/>
</dbReference>
<keyword evidence="2" id="KW-0813">Transport</keyword>
<feature type="domain" description="ABC transporter" evidence="5">
    <location>
        <begin position="4"/>
        <end position="225"/>
    </location>
</feature>
<comment type="caution">
    <text evidence="6">The sequence shown here is derived from an EMBL/GenBank/DDBJ whole genome shotgun (WGS) entry which is preliminary data.</text>
</comment>
<dbReference type="InterPro" id="IPR003439">
    <property type="entry name" value="ABC_transporter-like_ATP-bd"/>
</dbReference>
<evidence type="ECO:0000259" key="5">
    <source>
        <dbReference type="PROSITE" id="PS50893"/>
    </source>
</evidence>